<name>A0A841U542_9BACL</name>
<dbReference type="Proteomes" id="UP000553776">
    <property type="component" value="Unassembled WGS sequence"/>
</dbReference>
<dbReference type="EMBL" id="JACJVR010000101">
    <property type="protein sequence ID" value="MBB6694702.1"/>
    <property type="molecule type" value="Genomic_DNA"/>
</dbReference>
<organism evidence="1 2">
    <name type="scientific">Cohnella xylanilytica</name>
    <dbReference type="NCBI Taxonomy" id="557555"/>
    <lineage>
        <taxon>Bacteria</taxon>
        <taxon>Bacillati</taxon>
        <taxon>Bacillota</taxon>
        <taxon>Bacilli</taxon>
        <taxon>Bacillales</taxon>
        <taxon>Paenibacillaceae</taxon>
        <taxon>Cohnella</taxon>
    </lineage>
</organism>
<protein>
    <submittedName>
        <fullName evidence="1">Uncharacterized protein</fullName>
    </submittedName>
</protein>
<reference evidence="1 2" key="1">
    <citation type="submission" date="2020-08" db="EMBL/GenBank/DDBJ databases">
        <title>Cohnella phylogeny.</title>
        <authorList>
            <person name="Dunlap C."/>
        </authorList>
    </citation>
    <scope>NUCLEOTIDE SEQUENCE [LARGE SCALE GENOMIC DNA]</scope>
    <source>
        <strain evidence="1 2">DSM 25239</strain>
    </source>
</reference>
<sequence>MENYELASLKMSQNEENWTLSFERAKLMVIHEYGTLSWYIDIDGISDEELLNRFARSEEIAVAVRTVTIGGKNLNGDGYFHPNPAHRAAAIRGIGELEGYASSPSR</sequence>
<keyword evidence="2" id="KW-1185">Reference proteome</keyword>
<gene>
    <name evidence="1" type="ORF">H7B90_25220</name>
</gene>
<dbReference type="AlphaFoldDB" id="A0A841U542"/>
<comment type="caution">
    <text evidence="1">The sequence shown here is derived from an EMBL/GenBank/DDBJ whole genome shotgun (WGS) entry which is preliminary data.</text>
</comment>
<evidence type="ECO:0000313" key="2">
    <source>
        <dbReference type="Proteomes" id="UP000553776"/>
    </source>
</evidence>
<evidence type="ECO:0000313" key="1">
    <source>
        <dbReference type="EMBL" id="MBB6694702.1"/>
    </source>
</evidence>
<dbReference type="RefSeq" id="WP_185138668.1">
    <property type="nucleotide sequence ID" value="NZ_BORM01000019.1"/>
</dbReference>
<accession>A0A841U542</accession>
<proteinExistence type="predicted"/>